<dbReference type="Gene3D" id="3.40.50.620">
    <property type="entry name" value="HUPs"/>
    <property type="match status" value="2"/>
</dbReference>
<protein>
    <submittedName>
        <fullName evidence="3">Nucleotide-binding universal stress UspA family protein</fullName>
    </submittedName>
</protein>
<accession>A0A7W5ASH6</accession>
<gene>
    <name evidence="3" type="ORF">FHR83_009204</name>
</gene>
<dbReference type="AlphaFoldDB" id="A0A7W5ASH6"/>
<dbReference type="Pfam" id="PF00582">
    <property type="entry name" value="Usp"/>
    <property type="match status" value="2"/>
</dbReference>
<evidence type="ECO:0000259" key="2">
    <source>
        <dbReference type="Pfam" id="PF00582"/>
    </source>
</evidence>
<feature type="domain" description="UspA" evidence="2">
    <location>
        <begin position="4"/>
        <end position="140"/>
    </location>
</feature>
<proteinExistence type="inferred from homology"/>
<organism evidence="3 4">
    <name type="scientific">Actinoplanes campanulatus</name>
    <dbReference type="NCBI Taxonomy" id="113559"/>
    <lineage>
        <taxon>Bacteria</taxon>
        <taxon>Bacillati</taxon>
        <taxon>Actinomycetota</taxon>
        <taxon>Actinomycetes</taxon>
        <taxon>Micromonosporales</taxon>
        <taxon>Micromonosporaceae</taxon>
        <taxon>Actinoplanes</taxon>
    </lineage>
</organism>
<comment type="caution">
    <text evidence="3">The sequence shown here is derived from an EMBL/GenBank/DDBJ whole genome shotgun (WGS) entry which is preliminary data.</text>
</comment>
<reference evidence="3 4" key="1">
    <citation type="submission" date="2020-08" db="EMBL/GenBank/DDBJ databases">
        <title>Genomic Encyclopedia of Type Strains, Phase III (KMG-III): the genomes of soil and plant-associated and newly described type strains.</title>
        <authorList>
            <person name="Whitman W."/>
        </authorList>
    </citation>
    <scope>NUCLEOTIDE SEQUENCE [LARGE SCALE GENOMIC DNA]</scope>
    <source>
        <strain evidence="3 4">CECT 3287</strain>
    </source>
</reference>
<dbReference type="RefSeq" id="WP_183227887.1">
    <property type="nucleotide sequence ID" value="NZ_BMPW01000042.1"/>
</dbReference>
<dbReference type="PANTHER" id="PTHR46268:SF6">
    <property type="entry name" value="UNIVERSAL STRESS PROTEIN UP12"/>
    <property type="match status" value="1"/>
</dbReference>
<dbReference type="InterPro" id="IPR014729">
    <property type="entry name" value="Rossmann-like_a/b/a_fold"/>
</dbReference>
<dbReference type="Proteomes" id="UP000590749">
    <property type="component" value="Unassembled WGS sequence"/>
</dbReference>
<dbReference type="PRINTS" id="PR01438">
    <property type="entry name" value="UNVRSLSTRESS"/>
</dbReference>
<dbReference type="InterPro" id="IPR006015">
    <property type="entry name" value="Universal_stress_UspA"/>
</dbReference>
<dbReference type="InterPro" id="IPR006016">
    <property type="entry name" value="UspA"/>
</dbReference>
<evidence type="ECO:0000313" key="3">
    <source>
        <dbReference type="EMBL" id="MBB3101475.1"/>
    </source>
</evidence>
<dbReference type="EMBL" id="JACHXF010000039">
    <property type="protein sequence ID" value="MBB3101475.1"/>
    <property type="molecule type" value="Genomic_DNA"/>
</dbReference>
<dbReference type="PANTHER" id="PTHR46268">
    <property type="entry name" value="STRESS RESPONSE PROTEIN NHAX"/>
    <property type="match status" value="1"/>
</dbReference>
<evidence type="ECO:0000313" key="4">
    <source>
        <dbReference type="Proteomes" id="UP000590749"/>
    </source>
</evidence>
<feature type="domain" description="UspA" evidence="2">
    <location>
        <begin position="150"/>
        <end position="286"/>
    </location>
</feature>
<dbReference type="CDD" id="cd00293">
    <property type="entry name" value="USP-like"/>
    <property type="match status" value="1"/>
</dbReference>
<evidence type="ECO:0000256" key="1">
    <source>
        <dbReference type="ARBA" id="ARBA00008791"/>
    </source>
</evidence>
<sequence length="298" mass="31851">MRTQTIAVAADGTDASRSAITWAAAEAQRRQQPLRIVHVLDWEWSAAGYGYTGEQFETDRRRAEALADEASRYARDAEPGIAVKTDVIVGDPAAQLIIDSENAGLLVLGHRGHDGFTGLHLGSVSQRVAAHAHCSVAVIRENIRDDRLPVAAGIDDSLAADGVLEAAFTTAHQRNVNLTLIRCCLPPFPHHRDGFPPADVHTTRQDEVEDGRLATLVEPWQAKFPDVRVEPSVSHGSAAGVLVGLSHDAQLVIVGSRGHGVIAGALLGSTGLQLLRRAACPVLIVRPEPEAGKARMIE</sequence>
<name>A0A7W5ASH6_9ACTN</name>
<comment type="similarity">
    <text evidence="1">Belongs to the universal stress protein A family.</text>
</comment>
<keyword evidence="4" id="KW-1185">Reference proteome</keyword>
<dbReference type="SUPFAM" id="SSF52402">
    <property type="entry name" value="Adenine nucleotide alpha hydrolases-like"/>
    <property type="match status" value="2"/>
</dbReference>